<accession>A0A949JB98</accession>
<evidence type="ECO:0000313" key="4">
    <source>
        <dbReference type="Proteomes" id="UP000694501"/>
    </source>
</evidence>
<feature type="transmembrane region" description="Helical" evidence="1">
    <location>
        <begin position="450"/>
        <end position="471"/>
    </location>
</feature>
<feature type="domain" description="Protein kinase" evidence="2">
    <location>
        <begin position="14"/>
        <end position="240"/>
    </location>
</feature>
<dbReference type="Proteomes" id="UP000694501">
    <property type="component" value="Unassembled WGS sequence"/>
</dbReference>
<organism evidence="3 4">
    <name type="scientific">Streptomyces tardus</name>
    <dbReference type="NCBI Taxonomy" id="2780544"/>
    <lineage>
        <taxon>Bacteria</taxon>
        <taxon>Bacillati</taxon>
        <taxon>Actinomycetota</taxon>
        <taxon>Actinomycetes</taxon>
        <taxon>Kitasatosporales</taxon>
        <taxon>Streptomycetaceae</taxon>
        <taxon>Streptomyces</taxon>
    </lineage>
</organism>
<protein>
    <recommendedName>
        <fullName evidence="2">Protein kinase domain-containing protein</fullName>
    </recommendedName>
</protein>
<dbReference type="SMART" id="SM00220">
    <property type="entry name" value="S_TKc"/>
    <property type="match status" value="1"/>
</dbReference>
<name>A0A949JB98_9ACTN</name>
<dbReference type="InterPro" id="IPR000719">
    <property type="entry name" value="Prot_kinase_dom"/>
</dbReference>
<dbReference type="RefSeq" id="WP_216814802.1">
    <property type="nucleotide sequence ID" value="NZ_JAELVF020000001.1"/>
</dbReference>
<keyword evidence="4" id="KW-1185">Reference proteome</keyword>
<keyword evidence="1" id="KW-0812">Transmembrane</keyword>
<reference evidence="3" key="1">
    <citation type="submission" date="2021-06" db="EMBL/GenBank/DDBJ databases">
        <title>Sequencing of actinobacteria type strains.</title>
        <authorList>
            <person name="Nguyen G.-S."/>
            <person name="Wentzel A."/>
        </authorList>
    </citation>
    <scope>NUCLEOTIDE SEQUENCE</scope>
    <source>
        <strain evidence="3">P38-E01</strain>
    </source>
</reference>
<feature type="transmembrane region" description="Helical" evidence="1">
    <location>
        <begin position="293"/>
        <end position="314"/>
    </location>
</feature>
<dbReference type="GO" id="GO:0005524">
    <property type="term" value="F:ATP binding"/>
    <property type="evidence" value="ECO:0007669"/>
    <property type="project" value="InterPro"/>
</dbReference>
<dbReference type="AlphaFoldDB" id="A0A949JB98"/>
<gene>
    <name evidence="3" type="ORF">JGS22_001220</name>
</gene>
<keyword evidence="1" id="KW-1133">Transmembrane helix</keyword>
<evidence type="ECO:0000256" key="1">
    <source>
        <dbReference type="SAM" id="Phobius"/>
    </source>
</evidence>
<feature type="transmembrane region" description="Helical" evidence="1">
    <location>
        <begin position="378"/>
        <end position="405"/>
    </location>
</feature>
<evidence type="ECO:0000313" key="3">
    <source>
        <dbReference type="EMBL" id="MBU7596292.1"/>
    </source>
</evidence>
<proteinExistence type="predicted"/>
<dbReference type="EMBL" id="JAELVF020000001">
    <property type="protein sequence ID" value="MBU7596292.1"/>
    <property type="molecule type" value="Genomic_DNA"/>
</dbReference>
<feature type="transmembrane region" description="Helical" evidence="1">
    <location>
        <begin position="320"/>
        <end position="341"/>
    </location>
</feature>
<feature type="transmembrane region" description="Helical" evidence="1">
    <location>
        <begin position="353"/>
        <end position="372"/>
    </location>
</feature>
<evidence type="ECO:0000259" key="2">
    <source>
        <dbReference type="PROSITE" id="PS50011"/>
    </source>
</evidence>
<dbReference type="PROSITE" id="PS50011">
    <property type="entry name" value="PROTEIN_KINASE_DOM"/>
    <property type="match status" value="1"/>
</dbReference>
<comment type="caution">
    <text evidence="3">The sequence shown here is derived from an EMBL/GenBank/DDBJ whole genome shotgun (WGS) entry which is preliminary data.</text>
</comment>
<sequence>MDGRFRLTVRREGREGDAAEGSGDGGELGRWDAYDVRRKRPVVVELAEHTPGRAERAVAIVAAYATVRPPQSVVVGDQGEWVVGERRLCYLVEEPSSYGTLAAWLAAESPVLREVVAWGLDLVRGLAVLHRAGVVHGSVRLDRVLLDGEGAAVLSAPGLTVAADATPDFDLYAFGQLLYTLVTGRPPDAESPEPAWRYASRVPQRLDHLLRELLDPVPEQRLRSAQELELRLREIAESTLPVSAFASAAQNAQNALGGAGDDGVRVSRAARNEAARRAGVRRPQLREPGERPLAVQAGAVALVTAVAAGLLLALATGLSAPLVVGGAALVVAVLALVSVVVVEGQRGSHSKELYGALTLGSVLVWAAAAGVALPVPWWAALVLVPLAGMAGAVASVLALSFMGAVPLRMAASWRYPLVARSWMTASGVVFGVVTGAVLGAGGHLSWPPAVVAALVVPWVYTLVLLPCLLPLRRRRS</sequence>
<dbReference type="GO" id="GO:0004672">
    <property type="term" value="F:protein kinase activity"/>
    <property type="evidence" value="ECO:0007669"/>
    <property type="project" value="InterPro"/>
</dbReference>
<keyword evidence="1" id="KW-0472">Membrane</keyword>
<feature type="transmembrane region" description="Helical" evidence="1">
    <location>
        <begin position="417"/>
        <end position="438"/>
    </location>
</feature>